<dbReference type="Pfam" id="PF10551">
    <property type="entry name" value="MULE"/>
    <property type="match status" value="1"/>
</dbReference>
<evidence type="ECO:0000313" key="2">
    <source>
        <dbReference type="EMBL" id="KAF0721476.1"/>
    </source>
</evidence>
<gene>
    <name evidence="2" type="ORF">FWK35_00031327</name>
</gene>
<organism evidence="2 3">
    <name type="scientific">Aphis craccivora</name>
    <name type="common">Cowpea aphid</name>
    <dbReference type="NCBI Taxonomy" id="307492"/>
    <lineage>
        <taxon>Eukaryota</taxon>
        <taxon>Metazoa</taxon>
        <taxon>Ecdysozoa</taxon>
        <taxon>Arthropoda</taxon>
        <taxon>Hexapoda</taxon>
        <taxon>Insecta</taxon>
        <taxon>Pterygota</taxon>
        <taxon>Neoptera</taxon>
        <taxon>Paraneoptera</taxon>
        <taxon>Hemiptera</taxon>
        <taxon>Sternorrhyncha</taxon>
        <taxon>Aphidomorpha</taxon>
        <taxon>Aphidoidea</taxon>
        <taxon>Aphididae</taxon>
        <taxon>Aphidini</taxon>
        <taxon>Aphis</taxon>
        <taxon>Aphis</taxon>
    </lineage>
</organism>
<proteinExistence type="predicted"/>
<keyword evidence="3" id="KW-1185">Reference proteome</keyword>
<evidence type="ECO:0000259" key="1">
    <source>
        <dbReference type="Pfam" id="PF10551"/>
    </source>
</evidence>
<dbReference type="EMBL" id="VUJU01009178">
    <property type="protein sequence ID" value="KAF0721476.1"/>
    <property type="molecule type" value="Genomic_DNA"/>
</dbReference>
<reference evidence="2 3" key="1">
    <citation type="submission" date="2019-08" db="EMBL/GenBank/DDBJ databases">
        <title>Whole genome of Aphis craccivora.</title>
        <authorList>
            <person name="Voronova N.V."/>
            <person name="Shulinski R.S."/>
            <person name="Bandarenka Y.V."/>
            <person name="Zhorov D.G."/>
            <person name="Warner D."/>
        </authorList>
    </citation>
    <scope>NUCLEOTIDE SEQUENCE [LARGE SCALE GENOMIC DNA]</scope>
    <source>
        <strain evidence="2">180601</strain>
        <tissue evidence="2">Whole Body</tissue>
    </source>
</reference>
<feature type="domain" description="MULE transposase" evidence="1">
    <location>
        <begin position="119"/>
        <end position="209"/>
    </location>
</feature>
<dbReference type="InterPro" id="IPR018289">
    <property type="entry name" value="MULE_transposase_dom"/>
</dbReference>
<evidence type="ECO:0000313" key="3">
    <source>
        <dbReference type="Proteomes" id="UP000478052"/>
    </source>
</evidence>
<feature type="non-terminal residue" evidence="2">
    <location>
        <position position="461"/>
    </location>
</feature>
<sequence length="461" mass="53823">MQNIFKVNFTYLYLKLFSCPAKGKIILPHMETLWLYKSHKHCNKNKKLLATFRRTLIDRATREQTNHRVIFNEVCARPEFRSVNVPYTKFKRHMSKTKKENLPPEPNSILLRSANEFIIDGTFKASPKFHGECCQLFVIMGIYMDNGFPIVYALMNNKTETSYIHFFNYLKTIGNWNPKCISVDFEHSSIAAIKSVFSDINIHGCWFHHSQCLTDLCRRNRTVYDVVHMLMAIPLLPKDKTFEGFQNVLQFYIDELHSALSITNKHNMKSLLKYYYNTWIIGNLGSIMSVNNRVRRTNNHLEVSHMHLMKHIQHPHPSPWIFLVQDGIEIRHEQPKKWKVQDKKIRIATKKLRYERFSVFEFLLYAKHTTPNFGTDRPMNNSFEEIEEHNITTRVIRSPNASLSTSSLLVNSSFGSDVEVNSPNATTRPIHISQINYNIEEDIQSLNTSPLMNSSFGSDVE</sequence>
<protein>
    <submittedName>
        <fullName evidence="2">MULE domain-containing protein</fullName>
    </submittedName>
</protein>
<comment type="caution">
    <text evidence="2">The sequence shown here is derived from an EMBL/GenBank/DDBJ whole genome shotgun (WGS) entry which is preliminary data.</text>
</comment>
<dbReference type="OrthoDB" id="6625214at2759"/>
<name>A0A6G0W4X5_APHCR</name>
<dbReference type="AlphaFoldDB" id="A0A6G0W4X5"/>
<dbReference type="Proteomes" id="UP000478052">
    <property type="component" value="Unassembled WGS sequence"/>
</dbReference>
<accession>A0A6G0W4X5</accession>